<reference evidence="6 7" key="1">
    <citation type="submission" date="2020-08" db="EMBL/GenBank/DDBJ databases">
        <authorList>
            <person name="Koutsovoulos G."/>
            <person name="Danchin GJ E."/>
        </authorList>
    </citation>
    <scope>NUCLEOTIDE SEQUENCE [LARGE SCALE GENOMIC DNA]</scope>
</reference>
<organism evidence="6 7">
    <name type="scientific">Meloidogyne enterolobii</name>
    <name type="common">Root-knot nematode worm</name>
    <name type="synonym">Meloidogyne mayaguensis</name>
    <dbReference type="NCBI Taxonomy" id="390850"/>
    <lineage>
        <taxon>Eukaryota</taxon>
        <taxon>Metazoa</taxon>
        <taxon>Ecdysozoa</taxon>
        <taxon>Nematoda</taxon>
        <taxon>Chromadorea</taxon>
        <taxon>Rhabditida</taxon>
        <taxon>Tylenchina</taxon>
        <taxon>Tylenchomorpha</taxon>
        <taxon>Tylenchoidea</taxon>
        <taxon>Meloidogynidae</taxon>
        <taxon>Meloidogyninae</taxon>
        <taxon>Meloidogyne</taxon>
    </lineage>
</organism>
<dbReference type="OrthoDB" id="5835829at2759"/>
<evidence type="ECO:0000256" key="1">
    <source>
        <dbReference type="ARBA" id="ARBA00009995"/>
    </source>
</evidence>
<dbReference type="InterPro" id="IPR050271">
    <property type="entry name" value="UDP-glycosyltransferase"/>
</dbReference>
<comment type="caution">
    <text evidence="6">The sequence shown here is derived from an EMBL/GenBank/DDBJ whole genome shotgun (WGS) entry which is preliminary data.</text>
</comment>
<dbReference type="SUPFAM" id="SSF53756">
    <property type="entry name" value="UDP-Glycosyltransferase/glycogen phosphorylase"/>
    <property type="match status" value="1"/>
</dbReference>
<evidence type="ECO:0000256" key="5">
    <source>
        <dbReference type="ARBA" id="ARBA00047475"/>
    </source>
</evidence>
<name>A0A6V7Y7T9_MELEN</name>
<dbReference type="Pfam" id="PF00201">
    <property type="entry name" value="UDPGT"/>
    <property type="match status" value="1"/>
</dbReference>
<comment type="similarity">
    <text evidence="1">Belongs to the UDP-glycosyltransferase family.</text>
</comment>
<dbReference type="PANTHER" id="PTHR48043:SF23">
    <property type="entry name" value="UDP-GLUCURONOSYLTRANSFERASE"/>
    <property type="match status" value="1"/>
</dbReference>
<dbReference type="Proteomes" id="UP000580250">
    <property type="component" value="Unassembled WGS sequence"/>
</dbReference>
<protein>
    <recommendedName>
        <fullName evidence="2">glucuronosyltransferase</fullName>
        <ecNumber evidence="2">2.4.1.17</ecNumber>
    </recommendedName>
</protein>
<evidence type="ECO:0000256" key="2">
    <source>
        <dbReference type="ARBA" id="ARBA00012544"/>
    </source>
</evidence>
<comment type="catalytic activity">
    <reaction evidence="5">
        <text>glucuronate acceptor + UDP-alpha-D-glucuronate = acceptor beta-D-glucuronoside + UDP + H(+)</text>
        <dbReference type="Rhea" id="RHEA:21032"/>
        <dbReference type="ChEBI" id="CHEBI:15378"/>
        <dbReference type="ChEBI" id="CHEBI:58052"/>
        <dbReference type="ChEBI" id="CHEBI:58223"/>
        <dbReference type="ChEBI" id="CHEBI:132367"/>
        <dbReference type="ChEBI" id="CHEBI:132368"/>
        <dbReference type="EC" id="2.4.1.17"/>
    </reaction>
</comment>
<keyword evidence="3" id="KW-0328">Glycosyltransferase</keyword>
<accession>A0A6V7Y7T9</accession>
<keyword evidence="4" id="KW-0808">Transferase</keyword>
<dbReference type="Gene3D" id="3.40.50.2000">
    <property type="entry name" value="Glycogen Phosphorylase B"/>
    <property type="match status" value="1"/>
</dbReference>
<dbReference type="EMBL" id="CAJEWN010003423">
    <property type="protein sequence ID" value="CAD2207595.1"/>
    <property type="molecule type" value="Genomic_DNA"/>
</dbReference>
<evidence type="ECO:0000256" key="4">
    <source>
        <dbReference type="ARBA" id="ARBA00022679"/>
    </source>
</evidence>
<evidence type="ECO:0000256" key="3">
    <source>
        <dbReference type="ARBA" id="ARBA00022676"/>
    </source>
</evidence>
<gene>
    <name evidence="6" type="ORF">MENT_LOCUS61544</name>
</gene>
<proteinExistence type="inferred from homology"/>
<dbReference type="PANTHER" id="PTHR48043">
    <property type="entry name" value="EG:EG0003.4 PROTEIN-RELATED"/>
    <property type="match status" value="1"/>
</dbReference>
<evidence type="ECO:0000313" key="6">
    <source>
        <dbReference type="EMBL" id="CAD2207595.1"/>
    </source>
</evidence>
<dbReference type="GO" id="GO:0015020">
    <property type="term" value="F:glucuronosyltransferase activity"/>
    <property type="evidence" value="ECO:0007669"/>
    <property type="project" value="UniProtKB-EC"/>
</dbReference>
<dbReference type="EC" id="2.4.1.17" evidence="2"/>
<sequence>MPGSFAIFEYLGIEKTFNVSPGIAPILLQFFAIDIVQLIGGGHTVVPTMKSVKPGDWIFTQEGCHFKPERFEENLEELKLEISSFKEICQSGITDKLAEKMNLREEDREKYFFDLFTKISYTFINEHLYANFKDFPVHEKIIYIGGILIEENEYFDMINQPKNENAYKVLVSFGSLNEHGGLSYDEVDFMKYIFTTSYSDHQFFNENSCYSKDFFEFDPNTKYFISHCGQNSLNEAIYAAVPLICIPYAGDQFYNSSLVEHLGIGIYVGPIWTDIEGEIKNPNFPLEFINAVAEMSKNG</sequence>
<evidence type="ECO:0000313" key="7">
    <source>
        <dbReference type="Proteomes" id="UP000580250"/>
    </source>
</evidence>
<dbReference type="AlphaFoldDB" id="A0A6V7Y7T9"/>
<dbReference type="InterPro" id="IPR002213">
    <property type="entry name" value="UDP_glucos_trans"/>
</dbReference>